<name>A0A914MH16_MELIC</name>
<comment type="subunit">
    <text evidence="4">Monomer.</text>
</comment>
<dbReference type="CDD" id="cd01561">
    <property type="entry name" value="CBS_like"/>
    <property type="match status" value="2"/>
</dbReference>
<dbReference type="InterPro" id="IPR001216">
    <property type="entry name" value="P-phosphate_BS"/>
</dbReference>
<dbReference type="GO" id="GO:0004122">
    <property type="term" value="F:cystathionine beta-synthase activity"/>
    <property type="evidence" value="ECO:0007669"/>
    <property type="project" value="UniProtKB-EC"/>
</dbReference>
<evidence type="ECO:0000259" key="8">
    <source>
        <dbReference type="Pfam" id="PF00291"/>
    </source>
</evidence>
<dbReference type="InterPro" id="IPR050214">
    <property type="entry name" value="Cys_Synth/Cystath_Beta-Synth"/>
</dbReference>
<keyword evidence="6" id="KW-0663">Pyridoxal phosphate</keyword>
<comment type="pathway">
    <text evidence="2">Amino-acid biosynthesis; L-cysteine biosynthesis; L-cysteine from L-homocysteine and L-serine: step 1/2.</text>
</comment>
<sequence length="893" mass="98417">MPASQIEEMADIKPWDPQAKELIKWHEDEVEDNFGHYKFASLIKEQPKILNSMLEAIGNTPLVRLNRIPEEYGIECNIYGKCEFLNAGGSIKDRIAVKMLEMAEQSGRLKPGMTVIEPTSGNTGIGLALACAIKASQIEEMADIKPWDPQAKELIKWHEDEVEDNFGHYKFASLIKEQPKILNSMLEAIGNTPLVKLNRIPEEYGIECNIYGKCEFLNAGGSIKDRIAVKMLEMAEQNGRLKPGMTVIEPTSGNTGIGLALACAIKGYRCIIIMPARMSREKEVTLKALGAEIIRTPNNAHYNSPDSHVGRAFKLRKEIPNSIVLDQYKNCTNPLAHYESTAEEILDALDGKVDMVVIGVGTGGSITGISRKMRKRCPQCIIVGVDPKGSVLSSGTHGKEENSHHERYQVEGIGYQFVPSVLEMSDVDRWEKTEDAETFQMARELHLKEGILCGGSSGAILVGALRAAKQLKKGQNCVFLLPDGARNYLNKFLSDEWMLSNDYMPEPPPQKPLYPKTTFSIPEVYNPESKATESFQIVPKPWKSNPFIPLKRCRLIKNISEAIGNTPIVKLFKLPKKYGIEAEILVKCEFLNAGGSVKDRIARKMIEMAEADGKLKTGYSTVIEPTSGNTGIGLALMCAIRGYRCIIVMPEKMSLEKEVILRSLGAEIVRTPTEKGHSDADSHIGVALRLQKEIPGAIILDQYRNEGNPFAHYEGTAEEILWACDGKLDALVIGTGTGGTLSGVAKRVKEVVPECKIIAVDPDGSILANPKCKETKAYDVEGIGYDFVPAVLDRSLVDYWVKSKDAASFYIARELIKEEGILCGGSAGSNVLAAMGIAKMLGPTCRRVVTIAPDSIRNYMSKFLDDEWLNAKGHISSENFDLTENFVIEKGSN</sequence>
<dbReference type="Pfam" id="PF00291">
    <property type="entry name" value="PALP"/>
    <property type="match status" value="3"/>
</dbReference>
<keyword evidence="9" id="KW-1185">Reference proteome</keyword>
<dbReference type="InterPro" id="IPR001926">
    <property type="entry name" value="TrpB-like_PALP"/>
</dbReference>
<evidence type="ECO:0000313" key="9">
    <source>
        <dbReference type="Proteomes" id="UP000887563"/>
    </source>
</evidence>
<dbReference type="PANTHER" id="PTHR10314">
    <property type="entry name" value="CYSTATHIONINE BETA-SYNTHASE"/>
    <property type="match status" value="1"/>
</dbReference>
<dbReference type="Proteomes" id="UP000887563">
    <property type="component" value="Unplaced"/>
</dbReference>
<dbReference type="GO" id="GO:0030170">
    <property type="term" value="F:pyridoxal phosphate binding"/>
    <property type="evidence" value="ECO:0007669"/>
    <property type="project" value="UniProtKB-ARBA"/>
</dbReference>
<dbReference type="GO" id="GO:0006535">
    <property type="term" value="P:cysteine biosynthetic process from serine"/>
    <property type="evidence" value="ECO:0007669"/>
    <property type="project" value="InterPro"/>
</dbReference>
<evidence type="ECO:0000256" key="6">
    <source>
        <dbReference type="ARBA" id="ARBA00022898"/>
    </source>
</evidence>
<comment type="cofactor">
    <cofactor evidence="1">
        <name>pyridoxal 5'-phosphate</name>
        <dbReference type="ChEBI" id="CHEBI:597326"/>
    </cofactor>
</comment>
<dbReference type="WBParaSite" id="Minc3s01733g25931">
    <property type="protein sequence ID" value="Minc3s01733g25931"/>
    <property type="gene ID" value="Minc3s01733g25931"/>
</dbReference>
<comment type="catalytic activity">
    <reaction evidence="7">
        <text>L-homocysteine + L-serine = L,L-cystathionine + H2O</text>
        <dbReference type="Rhea" id="RHEA:10112"/>
        <dbReference type="ChEBI" id="CHEBI:15377"/>
        <dbReference type="ChEBI" id="CHEBI:33384"/>
        <dbReference type="ChEBI" id="CHEBI:58161"/>
        <dbReference type="ChEBI" id="CHEBI:58199"/>
        <dbReference type="EC" id="4.2.1.22"/>
    </reaction>
</comment>
<dbReference type="SUPFAM" id="SSF53686">
    <property type="entry name" value="Tryptophan synthase beta subunit-like PLP-dependent enzymes"/>
    <property type="match status" value="3"/>
</dbReference>
<evidence type="ECO:0000256" key="4">
    <source>
        <dbReference type="ARBA" id="ARBA00011245"/>
    </source>
</evidence>
<dbReference type="PROSITE" id="PS00901">
    <property type="entry name" value="CYS_SYNTHASE"/>
    <property type="match status" value="3"/>
</dbReference>
<feature type="domain" description="Tryptophan synthase beta chain-like PALP" evidence="8">
    <location>
        <begin position="187"/>
        <end position="483"/>
    </location>
</feature>
<feature type="domain" description="Tryptophan synthase beta chain-like PALP" evidence="8">
    <location>
        <begin position="559"/>
        <end position="854"/>
    </location>
</feature>
<evidence type="ECO:0000313" key="10">
    <source>
        <dbReference type="WBParaSite" id="Minc3s01733g25931"/>
    </source>
</evidence>
<evidence type="ECO:0000256" key="1">
    <source>
        <dbReference type="ARBA" id="ARBA00001933"/>
    </source>
</evidence>
<accession>A0A914MH16</accession>
<evidence type="ECO:0000256" key="5">
    <source>
        <dbReference type="ARBA" id="ARBA00012041"/>
    </source>
</evidence>
<dbReference type="FunFam" id="3.40.50.1100:FF:000118">
    <property type="entry name" value="Related to CYS4-cystathionine beta-synthase"/>
    <property type="match status" value="2"/>
</dbReference>
<protein>
    <recommendedName>
        <fullName evidence="5">cystathionine beta-synthase</fullName>
        <ecNumber evidence="5">4.2.1.22</ecNumber>
    </recommendedName>
</protein>
<evidence type="ECO:0000256" key="3">
    <source>
        <dbReference type="ARBA" id="ARBA00007103"/>
    </source>
</evidence>
<dbReference type="Gene3D" id="3.40.50.1100">
    <property type="match status" value="5"/>
</dbReference>
<reference evidence="10" key="1">
    <citation type="submission" date="2022-11" db="UniProtKB">
        <authorList>
            <consortium name="WormBaseParasite"/>
        </authorList>
    </citation>
    <scope>IDENTIFICATION</scope>
</reference>
<evidence type="ECO:0000256" key="2">
    <source>
        <dbReference type="ARBA" id="ARBA00005003"/>
    </source>
</evidence>
<organism evidence="9 10">
    <name type="scientific">Meloidogyne incognita</name>
    <name type="common">Southern root-knot nematode worm</name>
    <name type="synonym">Oxyuris incognita</name>
    <dbReference type="NCBI Taxonomy" id="6306"/>
    <lineage>
        <taxon>Eukaryota</taxon>
        <taxon>Metazoa</taxon>
        <taxon>Ecdysozoa</taxon>
        <taxon>Nematoda</taxon>
        <taxon>Chromadorea</taxon>
        <taxon>Rhabditida</taxon>
        <taxon>Tylenchina</taxon>
        <taxon>Tylenchomorpha</taxon>
        <taxon>Tylenchoidea</taxon>
        <taxon>Meloidogynidae</taxon>
        <taxon>Meloidogyninae</taxon>
        <taxon>Meloidogyne</taxon>
        <taxon>Meloidogyne incognita group</taxon>
    </lineage>
</organism>
<evidence type="ECO:0000256" key="7">
    <source>
        <dbReference type="ARBA" id="ARBA00047490"/>
    </source>
</evidence>
<feature type="domain" description="Tryptophan synthase beta chain-like PALP" evidence="8">
    <location>
        <begin position="55"/>
        <end position="133"/>
    </location>
</feature>
<proteinExistence type="inferred from homology"/>
<comment type="similarity">
    <text evidence="3">Belongs to the cysteine synthase/cystathionine beta-synthase family.</text>
</comment>
<dbReference type="FunFam" id="3.40.50.1100:FF:000003">
    <property type="entry name" value="Cystathionine beta-synthase"/>
    <property type="match status" value="2"/>
</dbReference>
<dbReference type="AlphaFoldDB" id="A0A914MH16"/>
<dbReference type="InterPro" id="IPR036052">
    <property type="entry name" value="TrpB-like_PALP_sf"/>
</dbReference>
<dbReference type="EC" id="4.2.1.22" evidence="5"/>